<keyword evidence="2" id="KW-1185">Reference proteome</keyword>
<evidence type="ECO:0000313" key="2">
    <source>
        <dbReference type="Proteomes" id="UP000436483"/>
    </source>
</evidence>
<name>A0A7X3SQM4_9HYPH</name>
<evidence type="ECO:0000313" key="1">
    <source>
        <dbReference type="EMBL" id="MXQ13716.1"/>
    </source>
</evidence>
<gene>
    <name evidence="1" type="ORF">GR328_20090</name>
</gene>
<proteinExistence type="predicted"/>
<comment type="caution">
    <text evidence="1">The sequence shown here is derived from an EMBL/GenBank/DDBJ whole genome shotgun (WGS) entry which is preliminary data.</text>
</comment>
<reference evidence="1 2" key="2">
    <citation type="submission" date="2020-01" db="EMBL/GenBank/DDBJ databases">
        <title>Microvirga sp. nov., an arsenate reduction bacterium isolated from Tibet hotspring sediments.</title>
        <authorList>
            <person name="Xian W.-D."/>
            <person name="Li W.-J."/>
        </authorList>
    </citation>
    <scope>NUCLEOTIDE SEQUENCE [LARGE SCALE GENOMIC DNA]</scope>
    <source>
        <strain evidence="1 2">KCTC 23863</strain>
    </source>
</reference>
<dbReference type="Proteomes" id="UP000436483">
    <property type="component" value="Unassembled WGS sequence"/>
</dbReference>
<organism evidence="1 2">
    <name type="scientific">Microvirga makkahensis</name>
    <dbReference type="NCBI Taxonomy" id="1128670"/>
    <lineage>
        <taxon>Bacteria</taxon>
        <taxon>Pseudomonadati</taxon>
        <taxon>Pseudomonadota</taxon>
        <taxon>Alphaproteobacteria</taxon>
        <taxon>Hyphomicrobiales</taxon>
        <taxon>Methylobacteriaceae</taxon>
        <taxon>Microvirga</taxon>
    </lineage>
</organism>
<dbReference type="AlphaFoldDB" id="A0A7X3SQM4"/>
<sequence length="222" mass="24648">MDWSIPSFDSGSQFHFTGQDLHAGPASKFLRMHQEWLAKGQVRLPFPDVVFLLERPDLHLLIRAQENDDESIVLAPFCRPKNNDPGPHRPKYGGPISRSPIAIRFSRHAKIDHLNGYMPDFQLTVEEGAVTGLPTDYLPWVRGIISDALLCSFALAVAKPDDNCSVFADSGTPDLASANKRRARAGPDPVPATKTLTIRFTGGTRLWHLAQRRCQGLDTARL</sequence>
<dbReference type="EMBL" id="WURB01000020">
    <property type="protein sequence ID" value="MXQ13716.1"/>
    <property type="molecule type" value="Genomic_DNA"/>
</dbReference>
<protein>
    <submittedName>
        <fullName evidence="1">Uncharacterized protein</fullName>
    </submittedName>
</protein>
<dbReference type="RefSeq" id="WP_160886979.1">
    <property type="nucleotide sequence ID" value="NZ_WURB01000020.1"/>
</dbReference>
<reference evidence="1 2" key="1">
    <citation type="submission" date="2019-12" db="EMBL/GenBank/DDBJ databases">
        <authorList>
            <person name="Yuan C.-G."/>
        </authorList>
    </citation>
    <scope>NUCLEOTIDE SEQUENCE [LARGE SCALE GENOMIC DNA]</scope>
    <source>
        <strain evidence="1 2">KCTC 23863</strain>
    </source>
</reference>
<accession>A0A7X3SQM4</accession>